<protein>
    <submittedName>
        <fullName evidence="7">Methyltransferase</fullName>
    </submittedName>
</protein>
<dbReference type="Gene3D" id="1.10.10.10">
    <property type="entry name" value="Winged helix-like DNA-binding domain superfamily/Winged helix DNA-binding domain"/>
    <property type="match status" value="1"/>
</dbReference>
<feature type="domain" description="O-methyltransferase dimerisation" evidence="6">
    <location>
        <begin position="9"/>
        <end position="82"/>
    </location>
</feature>
<reference evidence="7 8" key="1">
    <citation type="submission" date="2019-02" db="EMBL/GenBank/DDBJ databases">
        <title>Kribbella capetownensis sp. nov. and Kribbella speibonae sp. nov., isolated from soil.</title>
        <authorList>
            <person name="Curtis S.M."/>
            <person name="Norton I."/>
            <person name="Everest G.J."/>
            <person name="Meyers P.R."/>
        </authorList>
    </citation>
    <scope>NUCLEOTIDE SEQUENCE [LARGE SCALE GENOMIC DNA]</scope>
    <source>
        <strain evidence="7 8">KCTC 29219</strain>
    </source>
</reference>
<evidence type="ECO:0000313" key="7">
    <source>
        <dbReference type="EMBL" id="TCC10201.1"/>
    </source>
</evidence>
<dbReference type="InterPro" id="IPR012967">
    <property type="entry name" value="COMT_dimerisation"/>
</dbReference>
<dbReference type="InterPro" id="IPR036390">
    <property type="entry name" value="WH_DNA-bd_sf"/>
</dbReference>
<keyword evidence="8" id="KW-1185">Reference proteome</keyword>
<dbReference type="PROSITE" id="PS51683">
    <property type="entry name" value="SAM_OMT_II"/>
    <property type="match status" value="1"/>
</dbReference>
<dbReference type="EMBL" id="SJJZ01000001">
    <property type="protein sequence ID" value="TCC10201.1"/>
    <property type="molecule type" value="Genomic_DNA"/>
</dbReference>
<dbReference type="PANTHER" id="PTHR43712:SF2">
    <property type="entry name" value="O-METHYLTRANSFERASE CICE"/>
    <property type="match status" value="1"/>
</dbReference>
<evidence type="ECO:0000259" key="6">
    <source>
        <dbReference type="Pfam" id="PF08100"/>
    </source>
</evidence>
<keyword evidence="2 7" id="KW-0808">Transferase</keyword>
<name>A0A4R0HHP0_9ACTN</name>
<dbReference type="AlphaFoldDB" id="A0A4R0HHP0"/>
<dbReference type="RefSeq" id="WP_131334618.1">
    <property type="nucleotide sequence ID" value="NZ_SJJZ01000001.1"/>
</dbReference>
<dbReference type="SUPFAM" id="SSF46785">
    <property type="entry name" value="Winged helix' DNA-binding domain"/>
    <property type="match status" value="1"/>
</dbReference>
<feature type="active site" description="Proton acceptor" evidence="4">
    <location>
        <position position="241"/>
    </location>
</feature>
<keyword evidence="3" id="KW-0949">S-adenosyl-L-methionine</keyword>
<gene>
    <name evidence="7" type="ORF">E0H45_02405</name>
</gene>
<evidence type="ECO:0000256" key="1">
    <source>
        <dbReference type="ARBA" id="ARBA00022603"/>
    </source>
</evidence>
<organism evidence="7 8">
    <name type="scientific">Kribbella soli</name>
    <dbReference type="NCBI Taxonomy" id="1124743"/>
    <lineage>
        <taxon>Bacteria</taxon>
        <taxon>Bacillati</taxon>
        <taxon>Actinomycetota</taxon>
        <taxon>Actinomycetes</taxon>
        <taxon>Propionibacteriales</taxon>
        <taxon>Kribbellaceae</taxon>
        <taxon>Kribbella</taxon>
    </lineage>
</organism>
<evidence type="ECO:0000259" key="5">
    <source>
        <dbReference type="Pfam" id="PF00891"/>
    </source>
</evidence>
<evidence type="ECO:0000313" key="8">
    <source>
        <dbReference type="Proteomes" id="UP000292346"/>
    </source>
</evidence>
<comment type="caution">
    <text evidence="7">The sequence shown here is derived from an EMBL/GenBank/DDBJ whole genome shotgun (WGS) entry which is preliminary data.</text>
</comment>
<dbReference type="Gene3D" id="3.40.50.150">
    <property type="entry name" value="Vaccinia Virus protein VP39"/>
    <property type="match status" value="1"/>
</dbReference>
<dbReference type="Gene3D" id="1.10.287.1350">
    <property type="match status" value="1"/>
</dbReference>
<evidence type="ECO:0000256" key="4">
    <source>
        <dbReference type="PIRSR" id="PIRSR005739-1"/>
    </source>
</evidence>
<dbReference type="PIRSF" id="PIRSF005739">
    <property type="entry name" value="O-mtase"/>
    <property type="match status" value="1"/>
</dbReference>
<dbReference type="Pfam" id="PF08100">
    <property type="entry name" value="Dimerisation"/>
    <property type="match status" value="1"/>
</dbReference>
<dbReference type="SUPFAM" id="SSF53335">
    <property type="entry name" value="S-adenosyl-L-methionine-dependent methyltransferases"/>
    <property type="match status" value="1"/>
</dbReference>
<feature type="domain" description="O-methyltransferase C-terminal" evidence="5">
    <location>
        <begin position="106"/>
        <end position="309"/>
    </location>
</feature>
<dbReference type="GO" id="GO:0046983">
    <property type="term" value="F:protein dimerization activity"/>
    <property type="evidence" value="ECO:0007669"/>
    <property type="project" value="InterPro"/>
</dbReference>
<dbReference type="GO" id="GO:0008171">
    <property type="term" value="F:O-methyltransferase activity"/>
    <property type="evidence" value="ECO:0007669"/>
    <property type="project" value="InterPro"/>
</dbReference>
<evidence type="ECO:0000256" key="2">
    <source>
        <dbReference type="ARBA" id="ARBA00022679"/>
    </source>
</evidence>
<dbReference type="InterPro" id="IPR029063">
    <property type="entry name" value="SAM-dependent_MTases_sf"/>
</dbReference>
<accession>A0A4R0HHP0</accession>
<dbReference type="InterPro" id="IPR036388">
    <property type="entry name" value="WH-like_DNA-bd_sf"/>
</dbReference>
<proteinExistence type="predicted"/>
<dbReference type="OrthoDB" id="4145676at2"/>
<dbReference type="Pfam" id="PF00891">
    <property type="entry name" value="Methyltransf_2"/>
    <property type="match status" value="1"/>
</dbReference>
<dbReference type="Proteomes" id="UP000292346">
    <property type="component" value="Unassembled WGS sequence"/>
</dbReference>
<evidence type="ECO:0000256" key="3">
    <source>
        <dbReference type="ARBA" id="ARBA00022691"/>
    </source>
</evidence>
<dbReference type="PANTHER" id="PTHR43712">
    <property type="entry name" value="PUTATIVE (AFU_ORTHOLOGUE AFUA_4G14580)-RELATED"/>
    <property type="match status" value="1"/>
</dbReference>
<dbReference type="InterPro" id="IPR001077">
    <property type="entry name" value="COMT_C"/>
</dbReference>
<sequence length="332" mass="35700">MDASRELHRLTSGYQVSQAVHVAATLGISDVLADGPKSLAQLAESTRTDTGALTRLMHALAALGLYAVDDGKYTNTELGTALRTDVPRSVAGWARFIGKGSHWQAYTGLEDSIRTGETAFPAVHGEAVWEYRAKHPEEQTAFDAAMTSMSETMADAVVDAYDFSRYETLVDVGGGRGRLLIGILSRYQSVRGVLFDQPDVVAGAHDLLSAAGLAERCLVVGGNFFDAVPEGDAHLLKAVIHDWADAESIEILRTCRRSMPAHGRLLLVEQLLDESPDPVRTAFSDLNMLVMTGGRERTTDEYRALLAAADLDLVATVPTAGTAFILEAAPRT</sequence>
<dbReference type="GO" id="GO:0032259">
    <property type="term" value="P:methylation"/>
    <property type="evidence" value="ECO:0007669"/>
    <property type="project" value="UniProtKB-KW"/>
</dbReference>
<dbReference type="InterPro" id="IPR016461">
    <property type="entry name" value="COMT-like"/>
</dbReference>
<keyword evidence="1 7" id="KW-0489">Methyltransferase</keyword>